<gene>
    <name evidence="3" type="ORF">E2562_018682</name>
</gene>
<dbReference type="EMBL" id="SPHZ02000003">
    <property type="protein sequence ID" value="KAF0925878.1"/>
    <property type="molecule type" value="Genomic_DNA"/>
</dbReference>
<protein>
    <recommendedName>
        <fullName evidence="2">Retroviral polymerase SH3-like domain-containing protein</fullName>
    </recommendedName>
</protein>
<dbReference type="InterPro" id="IPR057670">
    <property type="entry name" value="SH3_retrovirus"/>
</dbReference>
<evidence type="ECO:0000259" key="2">
    <source>
        <dbReference type="Pfam" id="PF25597"/>
    </source>
</evidence>
<dbReference type="OrthoDB" id="693274at2759"/>
<name>A0A6G1EMM5_9ORYZ</name>
<reference evidence="3 4" key="1">
    <citation type="submission" date="2019-11" db="EMBL/GenBank/DDBJ databases">
        <title>Whole genome sequence of Oryza granulata.</title>
        <authorList>
            <person name="Li W."/>
        </authorList>
    </citation>
    <scope>NUCLEOTIDE SEQUENCE [LARGE SCALE GENOMIC DNA]</scope>
    <source>
        <strain evidence="4">cv. Menghai</strain>
        <tissue evidence="3">Leaf</tissue>
    </source>
</reference>
<comment type="caution">
    <text evidence="3">The sequence shown here is derived from an EMBL/GenBank/DDBJ whole genome shotgun (WGS) entry which is preliminary data.</text>
</comment>
<proteinExistence type="predicted"/>
<dbReference type="Pfam" id="PF25597">
    <property type="entry name" value="SH3_retrovirus"/>
    <property type="match status" value="1"/>
</dbReference>
<evidence type="ECO:0000313" key="4">
    <source>
        <dbReference type="Proteomes" id="UP000479710"/>
    </source>
</evidence>
<feature type="region of interest" description="Disordered" evidence="1">
    <location>
        <begin position="62"/>
        <end position="102"/>
    </location>
</feature>
<evidence type="ECO:0000313" key="3">
    <source>
        <dbReference type="EMBL" id="KAF0925878.1"/>
    </source>
</evidence>
<dbReference type="AlphaFoldDB" id="A0A6G1EMM5"/>
<sequence length="102" mass="11014">MVFLRYEPGTNAYRVYDPAAKRFSVTRDAVFDEAATWPWAASGELAAASSGDSFTVHCEVASSTVPPHPATRDHGTPASPKMAAPADSFTKSHREVRVVPNH</sequence>
<organism evidence="3 4">
    <name type="scientific">Oryza meyeriana var. granulata</name>
    <dbReference type="NCBI Taxonomy" id="110450"/>
    <lineage>
        <taxon>Eukaryota</taxon>
        <taxon>Viridiplantae</taxon>
        <taxon>Streptophyta</taxon>
        <taxon>Embryophyta</taxon>
        <taxon>Tracheophyta</taxon>
        <taxon>Spermatophyta</taxon>
        <taxon>Magnoliopsida</taxon>
        <taxon>Liliopsida</taxon>
        <taxon>Poales</taxon>
        <taxon>Poaceae</taxon>
        <taxon>BOP clade</taxon>
        <taxon>Oryzoideae</taxon>
        <taxon>Oryzeae</taxon>
        <taxon>Oryzinae</taxon>
        <taxon>Oryza</taxon>
        <taxon>Oryza meyeriana</taxon>
    </lineage>
</organism>
<feature type="domain" description="Retroviral polymerase SH3-like" evidence="2">
    <location>
        <begin position="1"/>
        <end position="42"/>
    </location>
</feature>
<feature type="compositionally biased region" description="Basic and acidic residues" evidence="1">
    <location>
        <begin position="90"/>
        <end position="102"/>
    </location>
</feature>
<keyword evidence="4" id="KW-1185">Reference proteome</keyword>
<accession>A0A6G1EMM5</accession>
<dbReference type="Proteomes" id="UP000479710">
    <property type="component" value="Unassembled WGS sequence"/>
</dbReference>
<evidence type="ECO:0000256" key="1">
    <source>
        <dbReference type="SAM" id="MobiDB-lite"/>
    </source>
</evidence>